<feature type="compositionally biased region" description="Basic and acidic residues" evidence="1">
    <location>
        <begin position="40"/>
        <end position="50"/>
    </location>
</feature>
<keyword evidence="3" id="KW-1185">Reference proteome</keyword>
<feature type="region of interest" description="Disordered" evidence="1">
    <location>
        <begin position="1"/>
        <end position="50"/>
    </location>
</feature>
<sequence length="50" mass="5927">MEKEERRPHPPRFAPGMTEEQLEEDATPEEIARGNSTRVTRLEQDRYVDE</sequence>
<reference evidence="2" key="2">
    <citation type="journal article" date="2021" name="Microbiol. Resour. Announc.">
        <title>Complete Genome Sequence of Polycladomyces abyssicola JIR-001T, Isolated from Hemipelagic Sediment in Deep Seawater.</title>
        <authorList>
            <person name="Tsubouchi T."/>
            <person name="Kaneko Y."/>
        </authorList>
    </citation>
    <scope>NUCLEOTIDE SEQUENCE</scope>
    <source>
        <strain evidence="2">JIR-001</strain>
    </source>
</reference>
<evidence type="ECO:0000256" key="1">
    <source>
        <dbReference type="SAM" id="MobiDB-lite"/>
    </source>
</evidence>
<name>A0A8D5UDJ7_9BACL</name>
<dbReference type="AlphaFoldDB" id="A0A8D5UDJ7"/>
<dbReference type="RefSeq" id="WP_212774070.1">
    <property type="nucleotide sequence ID" value="NZ_AP024601.1"/>
</dbReference>
<accession>A0A8D5UDJ7</accession>
<protein>
    <submittedName>
        <fullName evidence="2">Uncharacterized protein</fullName>
    </submittedName>
</protein>
<proteinExistence type="predicted"/>
<organism evidence="2 3">
    <name type="scientific">Polycladomyces abyssicola</name>
    <dbReference type="NCBI Taxonomy" id="1125966"/>
    <lineage>
        <taxon>Bacteria</taxon>
        <taxon>Bacillati</taxon>
        <taxon>Bacillota</taxon>
        <taxon>Bacilli</taxon>
        <taxon>Bacillales</taxon>
        <taxon>Thermoactinomycetaceae</taxon>
        <taxon>Polycladomyces</taxon>
    </lineage>
</organism>
<dbReference type="EMBL" id="AP024601">
    <property type="protein sequence ID" value="BCU80743.1"/>
    <property type="molecule type" value="Genomic_DNA"/>
</dbReference>
<gene>
    <name evidence="2" type="ORF">JIR001_05260</name>
</gene>
<dbReference type="Proteomes" id="UP000677436">
    <property type="component" value="Chromosome"/>
</dbReference>
<evidence type="ECO:0000313" key="3">
    <source>
        <dbReference type="Proteomes" id="UP000677436"/>
    </source>
</evidence>
<dbReference type="KEGG" id="pabs:JIR001_05260"/>
<reference evidence="2" key="1">
    <citation type="journal article" date="2013" name="Int. J. Syst. Evol. Microbiol.">
        <title>Polycladomyces abyssicola gen. nov., sp. nov., a thermophilic filamentous bacterium isolated from hemipelagic sediment.</title>
        <authorList>
            <person name="Tsubouchi T."/>
            <person name="Shimane Y."/>
            <person name="Mori K."/>
            <person name="Usui K."/>
            <person name="Hiraki T."/>
            <person name="Tame A."/>
            <person name="Uematsu K."/>
            <person name="Maruyama T."/>
            <person name="Hatada Y."/>
        </authorList>
    </citation>
    <scope>NUCLEOTIDE SEQUENCE</scope>
    <source>
        <strain evidence="2">JIR-001</strain>
    </source>
</reference>
<evidence type="ECO:0000313" key="2">
    <source>
        <dbReference type="EMBL" id="BCU80743.1"/>
    </source>
</evidence>